<dbReference type="Proteomes" id="UP000419743">
    <property type="component" value="Unassembled WGS sequence"/>
</dbReference>
<dbReference type="AlphaFoldDB" id="A0A7M4DE29"/>
<keyword evidence="1" id="KW-0812">Transmembrane</keyword>
<sequence>MRQQEQAFRPRQRGAAVTAFVCAVVLSLACVVEAGLANWLTGRTMPRPRSDDALEFLRAHDELLLAIGGLYLIAAGALLVFGLVVPRAVPSERRLGLAHLAAVAALAIAAGAGLALAFSGAMGSERAVHLLHSTLTVVGGPVHVATLGLYVLALSRSRAYAPPERVFGVVAAVVAVMGLLSLPVVPWGVVATAGRILCLAWLLITTNRLALRSPY</sequence>
<gene>
    <name evidence="2" type="ORF">HALOF300_00369</name>
</gene>
<evidence type="ECO:0000313" key="2">
    <source>
        <dbReference type="EMBL" id="VZO35143.1"/>
    </source>
</evidence>
<feature type="transmembrane region" description="Helical" evidence="1">
    <location>
        <begin position="97"/>
        <end position="118"/>
    </location>
</feature>
<dbReference type="EMBL" id="CACRYJ010000006">
    <property type="protein sequence ID" value="VZO35143.1"/>
    <property type="molecule type" value="Genomic_DNA"/>
</dbReference>
<name>A0A7M4DE29_9MICO</name>
<organism evidence="2 3">
    <name type="scientific">Occultella aeris</name>
    <dbReference type="NCBI Taxonomy" id="2761496"/>
    <lineage>
        <taxon>Bacteria</taxon>
        <taxon>Bacillati</taxon>
        <taxon>Actinomycetota</taxon>
        <taxon>Actinomycetes</taxon>
        <taxon>Micrococcales</taxon>
        <taxon>Ruaniaceae</taxon>
        <taxon>Occultella</taxon>
    </lineage>
</organism>
<keyword evidence="1" id="KW-0472">Membrane</keyword>
<evidence type="ECO:0000313" key="3">
    <source>
        <dbReference type="Proteomes" id="UP000419743"/>
    </source>
</evidence>
<accession>A0A7M4DE29</accession>
<feature type="transmembrane region" description="Helical" evidence="1">
    <location>
        <begin position="193"/>
        <end position="211"/>
    </location>
</feature>
<keyword evidence="1" id="KW-1133">Transmembrane helix</keyword>
<dbReference type="PROSITE" id="PS51257">
    <property type="entry name" value="PROKAR_LIPOPROTEIN"/>
    <property type="match status" value="1"/>
</dbReference>
<evidence type="ECO:0000256" key="1">
    <source>
        <dbReference type="SAM" id="Phobius"/>
    </source>
</evidence>
<evidence type="ECO:0008006" key="4">
    <source>
        <dbReference type="Google" id="ProtNLM"/>
    </source>
</evidence>
<comment type="caution">
    <text evidence="2">The sequence shown here is derived from an EMBL/GenBank/DDBJ whole genome shotgun (WGS) entry which is preliminary data.</text>
</comment>
<protein>
    <recommendedName>
        <fullName evidence="4">DUF998 domain-containing protein</fullName>
    </recommendedName>
</protein>
<feature type="transmembrane region" description="Helical" evidence="1">
    <location>
        <begin position="166"/>
        <end position="187"/>
    </location>
</feature>
<reference evidence="2 3" key="1">
    <citation type="submission" date="2019-11" db="EMBL/GenBank/DDBJ databases">
        <authorList>
            <person name="Criscuolo A."/>
        </authorList>
    </citation>
    <scope>NUCLEOTIDE SEQUENCE [LARGE SCALE GENOMIC DNA]</scope>
    <source>
        <strain evidence="2">CIP111667</strain>
    </source>
</reference>
<keyword evidence="3" id="KW-1185">Reference proteome</keyword>
<proteinExistence type="predicted"/>
<dbReference type="RefSeq" id="WP_156738939.1">
    <property type="nucleotide sequence ID" value="NZ_CACRYJ010000006.1"/>
</dbReference>
<feature type="transmembrane region" description="Helical" evidence="1">
    <location>
        <begin position="63"/>
        <end position="85"/>
    </location>
</feature>
<feature type="transmembrane region" description="Helical" evidence="1">
    <location>
        <begin position="130"/>
        <end position="154"/>
    </location>
</feature>